<feature type="non-terminal residue" evidence="1">
    <location>
        <position position="313"/>
    </location>
</feature>
<comment type="caution">
    <text evidence="1">The sequence shown here is derived from an EMBL/GenBank/DDBJ whole genome shotgun (WGS) entry which is preliminary data.</text>
</comment>
<accession>A0ACC1HX94</accession>
<dbReference type="EMBL" id="JANBPG010003900">
    <property type="protein sequence ID" value="KAJ1878597.1"/>
    <property type="molecule type" value="Genomic_DNA"/>
</dbReference>
<reference evidence="1" key="1">
    <citation type="submission" date="2022-07" db="EMBL/GenBank/DDBJ databases">
        <title>Phylogenomic reconstructions and comparative analyses of Kickxellomycotina fungi.</title>
        <authorList>
            <person name="Reynolds N.K."/>
            <person name="Stajich J.E."/>
            <person name="Barry K."/>
            <person name="Grigoriev I.V."/>
            <person name="Crous P."/>
            <person name="Smith M.E."/>
        </authorList>
    </citation>
    <scope>NUCLEOTIDE SEQUENCE</scope>
    <source>
        <strain evidence="1">Benny 63K</strain>
    </source>
</reference>
<keyword evidence="2" id="KW-1185">Reference proteome</keyword>
<name>A0ACC1HX94_9FUNG</name>
<evidence type="ECO:0000313" key="2">
    <source>
        <dbReference type="Proteomes" id="UP001150581"/>
    </source>
</evidence>
<organism evidence="1 2">
    <name type="scientific">Kickxella alabastrina</name>
    <dbReference type="NCBI Taxonomy" id="61397"/>
    <lineage>
        <taxon>Eukaryota</taxon>
        <taxon>Fungi</taxon>
        <taxon>Fungi incertae sedis</taxon>
        <taxon>Zoopagomycota</taxon>
        <taxon>Kickxellomycotina</taxon>
        <taxon>Kickxellomycetes</taxon>
        <taxon>Kickxellales</taxon>
        <taxon>Kickxellaceae</taxon>
        <taxon>Kickxella</taxon>
    </lineage>
</organism>
<proteinExistence type="predicted"/>
<evidence type="ECO:0000313" key="1">
    <source>
        <dbReference type="EMBL" id="KAJ1878597.1"/>
    </source>
</evidence>
<dbReference type="Proteomes" id="UP001150581">
    <property type="component" value="Unassembled WGS sequence"/>
</dbReference>
<sequence>MSNPPADSPATSSTEPAAAAAVAAAAAAASSQLVPNSSNNDNSNNSTSTPAAVAMAQPPSQPPTILRRTSTSSSSKLHDVIQDIINQFDPLKATTSASASAPHLTQQSQQAQPQQPQNQNQNQNQQPATDMQTKFEPESDGFNYNDFLQQLRHPAAKPLARTVKSFLTEFARRPMTLNEQVRFVHDFLDFIGDRMRDNPVWQMMDERQFENAREGMEKLVMNRLYHLCFSPEAADDAEKDHVVREKMGLFRWITLGHLDLDELAAAPQAEAFLVFARAELLKMNNFKAPRDKVICILNCCTVIYGLLKNLANG</sequence>
<protein>
    <submittedName>
        <fullName evidence="1">Uncharacterized protein</fullName>
    </submittedName>
</protein>
<gene>
    <name evidence="1" type="ORF">LPJ66_011859</name>
</gene>